<name>A0A5J5ART8_9ASTE</name>
<dbReference type="Proteomes" id="UP000325577">
    <property type="component" value="Linkage Group LG2"/>
</dbReference>
<dbReference type="AlphaFoldDB" id="A0A5J5ART8"/>
<keyword evidence="1" id="KW-1133">Transmembrane helix</keyword>
<dbReference type="EMBL" id="CM018043">
    <property type="protein sequence ID" value="KAA8531751.1"/>
    <property type="molecule type" value="Genomic_DNA"/>
</dbReference>
<accession>A0A5J5ART8</accession>
<proteinExistence type="predicted"/>
<evidence type="ECO:0000313" key="3">
    <source>
        <dbReference type="Proteomes" id="UP000325577"/>
    </source>
</evidence>
<keyword evidence="1" id="KW-0472">Membrane</keyword>
<keyword evidence="1" id="KW-0812">Transmembrane</keyword>
<gene>
    <name evidence="2" type="ORF">F0562_006532</name>
</gene>
<keyword evidence="3" id="KW-1185">Reference proteome</keyword>
<protein>
    <submittedName>
        <fullName evidence="2">Uncharacterized protein</fullName>
    </submittedName>
</protein>
<sequence length="242" mass="27816">MTIAVEAKTWVVSTPALGSLEEFLQMFQDPMSDTLFRNRALEMARPSFRTSSCSKKSQSVANIINDFSFFFGGGKGNSLMVGTGTKPRSELETKRIFLYIFKEMQQKSVEAGTIPSFYLPYNGSMNQHPVLIQQQHFRLCRWYITLLRLARNFITSNLPLDVILHVLFLVIVYFMAGLNKSFVAFSLTYLKEIFLSIIAAQDMNSDKELQNQCLEEKRLKNHLLQAIAWMLICLPKNQRKHP</sequence>
<evidence type="ECO:0000313" key="2">
    <source>
        <dbReference type="EMBL" id="KAA8531751.1"/>
    </source>
</evidence>
<organism evidence="2 3">
    <name type="scientific">Nyssa sinensis</name>
    <dbReference type="NCBI Taxonomy" id="561372"/>
    <lineage>
        <taxon>Eukaryota</taxon>
        <taxon>Viridiplantae</taxon>
        <taxon>Streptophyta</taxon>
        <taxon>Embryophyta</taxon>
        <taxon>Tracheophyta</taxon>
        <taxon>Spermatophyta</taxon>
        <taxon>Magnoliopsida</taxon>
        <taxon>eudicotyledons</taxon>
        <taxon>Gunneridae</taxon>
        <taxon>Pentapetalae</taxon>
        <taxon>asterids</taxon>
        <taxon>Cornales</taxon>
        <taxon>Nyssaceae</taxon>
        <taxon>Nyssa</taxon>
    </lineage>
</organism>
<evidence type="ECO:0000256" key="1">
    <source>
        <dbReference type="SAM" id="Phobius"/>
    </source>
</evidence>
<reference evidence="2 3" key="1">
    <citation type="submission" date="2019-09" db="EMBL/GenBank/DDBJ databases">
        <title>A chromosome-level genome assembly of the Chinese tupelo Nyssa sinensis.</title>
        <authorList>
            <person name="Yang X."/>
            <person name="Kang M."/>
            <person name="Yang Y."/>
            <person name="Xiong H."/>
            <person name="Wang M."/>
            <person name="Zhang Z."/>
            <person name="Wang Z."/>
            <person name="Wu H."/>
            <person name="Ma T."/>
            <person name="Liu J."/>
            <person name="Xi Z."/>
        </authorList>
    </citation>
    <scope>NUCLEOTIDE SEQUENCE [LARGE SCALE GENOMIC DNA]</scope>
    <source>
        <strain evidence="2">J267</strain>
        <tissue evidence="2">Leaf</tissue>
    </source>
</reference>
<feature type="transmembrane region" description="Helical" evidence="1">
    <location>
        <begin position="158"/>
        <end position="176"/>
    </location>
</feature>
<dbReference type="OrthoDB" id="66620at2759"/>